<evidence type="ECO:0008006" key="3">
    <source>
        <dbReference type="Google" id="ProtNLM"/>
    </source>
</evidence>
<evidence type="ECO:0000313" key="2">
    <source>
        <dbReference type="Proteomes" id="UP000612362"/>
    </source>
</evidence>
<sequence length="65" mass="7591">MANEEQFALPRQGGWNCWRSEHVEEYIDLREADLRHVKLNRVNLGHADLRFTNFSKASLRGAHLS</sequence>
<dbReference type="AlphaFoldDB" id="A0A8J3I823"/>
<name>A0A8J3I823_9CHLR</name>
<protein>
    <recommendedName>
        <fullName evidence="3">Pentapeptide repeat-containing protein</fullName>
    </recommendedName>
</protein>
<dbReference type="EMBL" id="BNJF01000003">
    <property type="protein sequence ID" value="GHO47523.1"/>
    <property type="molecule type" value="Genomic_DNA"/>
</dbReference>
<keyword evidence="2" id="KW-1185">Reference proteome</keyword>
<comment type="caution">
    <text evidence="1">The sequence shown here is derived from an EMBL/GenBank/DDBJ whole genome shotgun (WGS) entry which is preliminary data.</text>
</comment>
<dbReference type="Gene3D" id="2.160.20.80">
    <property type="entry name" value="E3 ubiquitin-protein ligase SopA"/>
    <property type="match status" value="1"/>
</dbReference>
<accession>A0A8J3I823</accession>
<dbReference type="Pfam" id="PF00805">
    <property type="entry name" value="Pentapeptide"/>
    <property type="match status" value="1"/>
</dbReference>
<dbReference type="InterPro" id="IPR001646">
    <property type="entry name" value="5peptide_repeat"/>
</dbReference>
<gene>
    <name evidence="1" type="ORF">KSX_56860</name>
</gene>
<proteinExistence type="predicted"/>
<dbReference type="Proteomes" id="UP000612362">
    <property type="component" value="Unassembled WGS sequence"/>
</dbReference>
<dbReference type="SUPFAM" id="SSF141571">
    <property type="entry name" value="Pentapeptide repeat-like"/>
    <property type="match status" value="1"/>
</dbReference>
<reference evidence="1" key="1">
    <citation type="submission" date="2020-10" db="EMBL/GenBank/DDBJ databases">
        <title>Taxonomic study of unclassified bacteria belonging to the class Ktedonobacteria.</title>
        <authorList>
            <person name="Yabe S."/>
            <person name="Wang C.M."/>
            <person name="Zheng Y."/>
            <person name="Sakai Y."/>
            <person name="Cavaletti L."/>
            <person name="Monciardini P."/>
            <person name="Donadio S."/>
        </authorList>
    </citation>
    <scope>NUCLEOTIDE SEQUENCE</scope>
    <source>
        <strain evidence="1">SOSP1-1</strain>
    </source>
</reference>
<organism evidence="1 2">
    <name type="scientific">Ktedonospora formicarum</name>
    <dbReference type="NCBI Taxonomy" id="2778364"/>
    <lineage>
        <taxon>Bacteria</taxon>
        <taxon>Bacillati</taxon>
        <taxon>Chloroflexota</taxon>
        <taxon>Ktedonobacteria</taxon>
        <taxon>Ktedonobacterales</taxon>
        <taxon>Ktedonobacteraceae</taxon>
        <taxon>Ktedonospora</taxon>
    </lineage>
</organism>
<evidence type="ECO:0000313" key="1">
    <source>
        <dbReference type="EMBL" id="GHO47523.1"/>
    </source>
</evidence>